<evidence type="ECO:0000313" key="2">
    <source>
        <dbReference type="Proteomes" id="UP001500307"/>
    </source>
</evidence>
<sequence length="238" mass="25169">MNLMEQWLSGGGRCVPAAVRDGRIYCRQRAAEEGGMKAPRWLLLPAAALMALGACTTPGGSPEPPPPAPRTVSPAAFDQALHDELIGMLERDQADRTGRPQAESDQTRTARLKDIIREHGWPTVGLVGEDGEDAASTIAQHSDFDPAFQQEVLELLRAAVADGQASPGNLAYLEDRVAVGKGEPQVYGTQIRCGPDGAAPATPLKDEAAVDQRRAEAGLGTLASYLAEMTKICADDGT</sequence>
<proteinExistence type="predicted"/>
<name>A0ABP8SCF1_9ACTN</name>
<evidence type="ECO:0008006" key="3">
    <source>
        <dbReference type="Google" id="ProtNLM"/>
    </source>
</evidence>
<dbReference type="Pfam" id="PF20329">
    <property type="entry name" value="DUF6624"/>
    <property type="match status" value="1"/>
</dbReference>
<dbReference type="RefSeq" id="WP_346117779.1">
    <property type="nucleotide sequence ID" value="NZ_BAABGU010000007.1"/>
</dbReference>
<accession>A0ABP8SCF1</accession>
<dbReference type="InterPro" id="IPR046732">
    <property type="entry name" value="DUF6624"/>
</dbReference>
<dbReference type="Proteomes" id="UP001500307">
    <property type="component" value="Unassembled WGS sequence"/>
</dbReference>
<reference evidence="2" key="1">
    <citation type="journal article" date="2019" name="Int. J. Syst. Evol. Microbiol.">
        <title>The Global Catalogue of Microorganisms (GCM) 10K type strain sequencing project: providing services to taxonomists for standard genome sequencing and annotation.</title>
        <authorList>
            <consortium name="The Broad Institute Genomics Platform"/>
            <consortium name="The Broad Institute Genome Sequencing Center for Infectious Disease"/>
            <person name="Wu L."/>
            <person name="Ma J."/>
        </authorList>
    </citation>
    <scope>NUCLEOTIDE SEQUENCE [LARGE SCALE GENOMIC DNA]</scope>
    <source>
        <strain evidence="2">JCM 3175</strain>
    </source>
</reference>
<evidence type="ECO:0000313" key="1">
    <source>
        <dbReference type="EMBL" id="GAA4566587.1"/>
    </source>
</evidence>
<gene>
    <name evidence="1" type="ORF">GCM10023176_16990</name>
</gene>
<protein>
    <recommendedName>
        <fullName evidence="3">Lipoprotein</fullName>
    </recommendedName>
</protein>
<organism evidence="1 2">
    <name type="scientific">Micromonospora coerulea</name>
    <dbReference type="NCBI Taxonomy" id="47856"/>
    <lineage>
        <taxon>Bacteria</taxon>
        <taxon>Bacillati</taxon>
        <taxon>Actinomycetota</taxon>
        <taxon>Actinomycetes</taxon>
        <taxon>Micromonosporales</taxon>
        <taxon>Micromonosporaceae</taxon>
        <taxon>Micromonospora</taxon>
    </lineage>
</organism>
<keyword evidence="2" id="KW-1185">Reference proteome</keyword>
<dbReference type="EMBL" id="BAABGU010000007">
    <property type="protein sequence ID" value="GAA4566587.1"/>
    <property type="molecule type" value="Genomic_DNA"/>
</dbReference>
<comment type="caution">
    <text evidence="1">The sequence shown here is derived from an EMBL/GenBank/DDBJ whole genome shotgun (WGS) entry which is preliminary data.</text>
</comment>